<dbReference type="PANTHER" id="PTHR43833">
    <property type="entry name" value="POTASSIUM CHANNEL PROTEIN 2-RELATED-RELATED"/>
    <property type="match status" value="1"/>
</dbReference>
<dbReference type="EMBL" id="PDJD01000001">
    <property type="protein sequence ID" value="PFG21054.1"/>
    <property type="molecule type" value="Genomic_DNA"/>
</dbReference>
<feature type="domain" description="RCK C-terminal" evidence="2">
    <location>
        <begin position="148"/>
        <end position="230"/>
    </location>
</feature>
<dbReference type="SUPFAM" id="SSF51735">
    <property type="entry name" value="NAD(P)-binding Rossmann-fold domains"/>
    <property type="match status" value="1"/>
</dbReference>
<reference evidence="3 4" key="1">
    <citation type="submission" date="2017-10" db="EMBL/GenBank/DDBJ databases">
        <title>Sequencing the genomes of 1000 actinobacteria strains.</title>
        <authorList>
            <person name="Klenk H.-P."/>
        </authorList>
    </citation>
    <scope>NUCLEOTIDE SEQUENCE [LARGE SCALE GENOMIC DNA]</scope>
    <source>
        <strain evidence="3 4">DSM 21801</strain>
    </source>
</reference>
<dbReference type="Gene3D" id="3.40.50.720">
    <property type="entry name" value="NAD(P)-binding Rossmann-like Domain"/>
    <property type="match status" value="1"/>
</dbReference>
<dbReference type="InterPro" id="IPR003148">
    <property type="entry name" value="RCK_N"/>
</dbReference>
<dbReference type="Pfam" id="PF02080">
    <property type="entry name" value="TrkA_C"/>
    <property type="match status" value="1"/>
</dbReference>
<name>A0A2A9D319_9MICO</name>
<evidence type="ECO:0000313" key="3">
    <source>
        <dbReference type="EMBL" id="PFG21054.1"/>
    </source>
</evidence>
<dbReference type="GO" id="GO:0006813">
    <property type="term" value="P:potassium ion transport"/>
    <property type="evidence" value="ECO:0007669"/>
    <property type="project" value="InterPro"/>
</dbReference>
<dbReference type="Pfam" id="PF02254">
    <property type="entry name" value="TrkA_N"/>
    <property type="match status" value="1"/>
</dbReference>
<evidence type="ECO:0000259" key="1">
    <source>
        <dbReference type="PROSITE" id="PS51201"/>
    </source>
</evidence>
<dbReference type="Proteomes" id="UP000224915">
    <property type="component" value="Unassembled WGS sequence"/>
</dbReference>
<evidence type="ECO:0000259" key="2">
    <source>
        <dbReference type="PROSITE" id="PS51202"/>
    </source>
</evidence>
<dbReference type="InterPro" id="IPR006037">
    <property type="entry name" value="RCK_C"/>
</dbReference>
<organism evidence="3 4">
    <name type="scientific">Serinibacter salmoneus</name>
    <dbReference type="NCBI Taxonomy" id="556530"/>
    <lineage>
        <taxon>Bacteria</taxon>
        <taxon>Bacillati</taxon>
        <taxon>Actinomycetota</taxon>
        <taxon>Actinomycetes</taxon>
        <taxon>Micrococcales</taxon>
        <taxon>Beutenbergiaceae</taxon>
        <taxon>Serinibacter</taxon>
    </lineage>
</organism>
<dbReference type="PROSITE" id="PS51202">
    <property type="entry name" value="RCK_C"/>
    <property type="match status" value="1"/>
</dbReference>
<dbReference type="GO" id="GO:0008324">
    <property type="term" value="F:monoatomic cation transmembrane transporter activity"/>
    <property type="evidence" value="ECO:0007669"/>
    <property type="project" value="InterPro"/>
</dbReference>
<dbReference type="AlphaFoldDB" id="A0A2A9D319"/>
<sequence length="230" mass="24352">MARLHIFGGDPARNSSDAVAVIGLGRFGASLALELMAGGTEVLGIDPVESVVQDLNGKLTHVVRADATGEEVLRQLGVAEYGRVVVAIGSHLEASILTTSLLLRFGVKDIWAKAVSEAHGTILQQLGVPHVVFPERDMGRRVAHLVRGSMQDYVDLEAGYALIKTRPPSSLIGKSLGQADVRKAHGVTIVARHPDGGEWEDATPSTVLASGDLVLVTGRKRRVEAFAALT</sequence>
<comment type="caution">
    <text evidence="3">The sequence shown here is derived from an EMBL/GenBank/DDBJ whole genome shotgun (WGS) entry which is preliminary data.</text>
</comment>
<dbReference type="RefSeq" id="WP_211283127.1">
    <property type="nucleotide sequence ID" value="NZ_PDJD01000001.1"/>
</dbReference>
<proteinExistence type="predicted"/>
<gene>
    <name evidence="3" type="ORF">ATL40_2674</name>
</gene>
<dbReference type="SUPFAM" id="SSF116726">
    <property type="entry name" value="TrkA C-terminal domain-like"/>
    <property type="match status" value="1"/>
</dbReference>
<keyword evidence="4" id="KW-1185">Reference proteome</keyword>
<protein>
    <submittedName>
        <fullName evidence="3">Trk system potassium uptake protein TrkA</fullName>
    </submittedName>
</protein>
<dbReference type="InterPro" id="IPR050721">
    <property type="entry name" value="Trk_Ktr_HKT_K-transport"/>
</dbReference>
<feature type="domain" description="RCK N-terminal" evidence="1">
    <location>
        <begin position="16"/>
        <end position="132"/>
    </location>
</feature>
<accession>A0A2A9D319</accession>
<dbReference type="InterPro" id="IPR036291">
    <property type="entry name" value="NAD(P)-bd_dom_sf"/>
</dbReference>
<dbReference type="Gene3D" id="3.30.70.1450">
    <property type="entry name" value="Regulator of K+ conductance, C-terminal domain"/>
    <property type="match status" value="1"/>
</dbReference>
<evidence type="ECO:0000313" key="4">
    <source>
        <dbReference type="Proteomes" id="UP000224915"/>
    </source>
</evidence>
<dbReference type="PROSITE" id="PS51201">
    <property type="entry name" value="RCK_N"/>
    <property type="match status" value="1"/>
</dbReference>
<dbReference type="InterPro" id="IPR036721">
    <property type="entry name" value="RCK_C_sf"/>
</dbReference>
<dbReference type="PANTHER" id="PTHR43833:SF7">
    <property type="entry name" value="KTR SYSTEM POTASSIUM UPTAKE PROTEIN C"/>
    <property type="match status" value="1"/>
</dbReference>